<evidence type="ECO:0000256" key="6">
    <source>
        <dbReference type="ARBA" id="ARBA00023295"/>
    </source>
</evidence>
<evidence type="ECO:0000256" key="3">
    <source>
        <dbReference type="ARBA" id="ARBA00022512"/>
    </source>
</evidence>
<evidence type="ECO:0000256" key="7">
    <source>
        <dbReference type="ARBA" id="ARBA00023316"/>
    </source>
</evidence>
<dbReference type="GO" id="GO:0004650">
    <property type="term" value="F:polygalacturonase activity"/>
    <property type="evidence" value="ECO:0007669"/>
    <property type="project" value="InterPro"/>
</dbReference>
<name>A0AAN9LF05_PHACN</name>
<dbReference type="InterPro" id="IPR011050">
    <property type="entry name" value="Pectin_lyase_fold/virulence"/>
</dbReference>
<organism evidence="11 12">
    <name type="scientific">Phaseolus coccineus</name>
    <name type="common">Scarlet runner bean</name>
    <name type="synonym">Phaseolus multiflorus</name>
    <dbReference type="NCBI Taxonomy" id="3886"/>
    <lineage>
        <taxon>Eukaryota</taxon>
        <taxon>Viridiplantae</taxon>
        <taxon>Streptophyta</taxon>
        <taxon>Embryophyta</taxon>
        <taxon>Tracheophyta</taxon>
        <taxon>Spermatophyta</taxon>
        <taxon>Magnoliopsida</taxon>
        <taxon>eudicotyledons</taxon>
        <taxon>Gunneridae</taxon>
        <taxon>Pentapetalae</taxon>
        <taxon>rosids</taxon>
        <taxon>fabids</taxon>
        <taxon>Fabales</taxon>
        <taxon>Fabaceae</taxon>
        <taxon>Papilionoideae</taxon>
        <taxon>50 kb inversion clade</taxon>
        <taxon>NPAAA clade</taxon>
        <taxon>indigoferoid/millettioid clade</taxon>
        <taxon>Phaseoleae</taxon>
        <taxon>Phaseolus</taxon>
    </lineage>
</organism>
<feature type="chain" id="PRO_5042924597" description="Exopolygalacturonase" evidence="10">
    <location>
        <begin position="19"/>
        <end position="404"/>
    </location>
</feature>
<dbReference type="EMBL" id="JAYMYR010000010">
    <property type="protein sequence ID" value="KAK7334810.1"/>
    <property type="molecule type" value="Genomic_DNA"/>
</dbReference>
<protein>
    <recommendedName>
        <fullName evidence="13">Exopolygalacturonase</fullName>
    </recommendedName>
</protein>
<dbReference type="FunFam" id="2.160.20.10:FF:000004">
    <property type="entry name" value="Pectin lyase-like superfamily protein"/>
    <property type="match status" value="1"/>
</dbReference>
<dbReference type="Gene3D" id="2.160.20.10">
    <property type="entry name" value="Single-stranded right-handed beta-helix, Pectin lyase-like"/>
    <property type="match status" value="1"/>
</dbReference>
<keyword evidence="6 9" id="KW-0326">Glycosidase</keyword>
<evidence type="ECO:0000256" key="9">
    <source>
        <dbReference type="RuleBase" id="RU361169"/>
    </source>
</evidence>
<evidence type="ECO:0000313" key="12">
    <source>
        <dbReference type="Proteomes" id="UP001374584"/>
    </source>
</evidence>
<feature type="active site" evidence="8">
    <location>
        <position position="234"/>
    </location>
</feature>
<dbReference type="InterPro" id="IPR012334">
    <property type="entry name" value="Pectin_lyas_fold"/>
</dbReference>
<evidence type="ECO:0000256" key="10">
    <source>
        <dbReference type="SAM" id="SignalP"/>
    </source>
</evidence>
<gene>
    <name evidence="11" type="ORF">VNO80_26575</name>
</gene>
<evidence type="ECO:0000256" key="5">
    <source>
        <dbReference type="ARBA" id="ARBA00022801"/>
    </source>
</evidence>
<dbReference type="SUPFAM" id="SSF51126">
    <property type="entry name" value="Pectin lyase-like"/>
    <property type="match status" value="1"/>
</dbReference>
<dbReference type="SMART" id="SM00710">
    <property type="entry name" value="PbH1"/>
    <property type="match status" value="6"/>
</dbReference>
<keyword evidence="5 9" id="KW-0378">Hydrolase</keyword>
<dbReference type="Pfam" id="PF00295">
    <property type="entry name" value="Glyco_hydro_28"/>
    <property type="match status" value="1"/>
</dbReference>
<dbReference type="AlphaFoldDB" id="A0AAN9LF05"/>
<evidence type="ECO:0008006" key="13">
    <source>
        <dbReference type="Google" id="ProtNLM"/>
    </source>
</evidence>
<dbReference type="InterPro" id="IPR000743">
    <property type="entry name" value="Glyco_hydro_28"/>
</dbReference>
<reference evidence="11 12" key="1">
    <citation type="submission" date="2024-01" db="EMBL/GenBank/DDBJ databases">
        <title>The genomes of 5 underutilized Papilionoideae crops provide insights into root nodulation and disease resistanc.</title>
        <authorList>
            <person name="Jiang F."/>
        </authorList>
    </citation>
    <scope>NUCLEOTIDE SEQUENCE [LARGE SCALE GENOMIC DNA]</scope>
    <source>
        <strain evidence="11">JINMINGXINNONG_FW02</strain>
        <tissue evidence="11">Leaves</tissue>
    </source>
</reference>
<dbReference type="GO" id="GO:0005975">
    <property type="term" value="P:carbohydrate metabolic process"/>
    <property type="evidence" value="ECO:0007669"/>
    <property type="project" value="InterPro"/>
</dbReference>
<sequence length="404" mass="43695">MCAKYLFMLCLLAYSAEAQIKIFNVKDYGASADGSTDNSVAFVKAWSDACKWKGDTNVLIPEGTYMLRSVIFNGPCNGAITFQINGVLKAPVDPALLADQKWINFRYVDKLTVNGGGTVDGQGTATRQKCQNDSCQILFTSMDLDFITNGRIENLHSFDSKGGHFIVFGSENMTFTNLSLISPANNRNTDGIKISHTNGINITSVTIGTGDDCVAMISGAKKVRITDVFCGPGHGISVGSLGGGNPLELPVEDIVVKNCTFNGSSNGVQIKTWPFPLKTPLKVSNFTYEDIIMINVQNPIIINQQYCPEHNCDLSKSSHVQISNVSYQNIRGSSATDIAVSFNCSKEMPCQDVTVDDIDLLSSGGKGRQELSNYCFNVKGSSYGKQIPPSCVPSYKFSSTPLPN</sequence>
<keyword evidence="3" id="KW-0134">Cell wall</keyword>
<evidence type="ECO:0000256" key="1">
    <source>
        <dbReference type="ARBA" id="ARBA00004191"/>
    </source>
</evidence>
<comment type="caution">
    <text evidence="11">The sequence shown here is derived from an EMBL/GenBank/DDBJ whole genome shotgun (WGS) entry which is preliminary data.</text>
</comment>
<keyword evidence="4" id="KW-0964">Secreted</keyword>
<accession>A0AAN9LF05</accession>
<proteinExistence type="inferred from homology"/>
<dbReference type="Proteomes" id="UP001374584">
    <property type="component" value="Unassembled WGS sequence"/>
</dbReference>
<evidence type="ECO:0000256" key="2">
    <source>
        <dbReference type="ARBA" id="ARBA00008834"/>
    </source>
</evidence>
<keyword evidence="12" id="KW-1185">Reference proteome</keyword>
<dbReference type="PANTHER" id="PTHR31375">
    <property type="match status" value="1"/>
</dbReference>
<evidence type="ECO:0000313" key="11">
    <source>
        <dbReference type="EMBL" id="KAK7334810.1"/>
    </source>
</evidence>
<comment type="subcellular location">
    <subcellularLocation>
        <location evidence="1">Secreted</location>
        <location evidence="1">Cell wall</location>
    </subcellularLocation>
</comment>
<dbReference type="PROSITE" id="PS00502">
    <property type="entry name" value="POLYGALACTURONASE"/>
    <property type="match status" value="1"/>
</dbReference>
<dbReference type="InterPro" id="IPR006626">
    <property type="entry name" value="PbH1"/>
</dbReference>
<evidence type="ECO:0000256" key="8">
    <source>
        <dbReference type="PROSITE-ProRule" id="PRU10052"/>
    </source>
</evidence>
<keyword evidence="10" id="KW-0732">Signal</keyword>
<comment type="similarity">
    <text evidence="2 9">Belongs to the glycosyl hydrolase 28 family.</text>
</comment>
<keyword evidence="7" id="KW-0961">Cell wall biogenesis/degradation</keyword>
<dbReference type="GO" id="GO:0071555">
    <property type="term" value="P:cell wall organization"/>
    <property type="evidence" value="ECO:0007669"/>
    <property type="project" value="UniProtKB-KW"/>
</dbReference>
<evidence type="ECO:0000256" key="4">
    <source>
        <dbReference type="ARBA" id="ARBA00022525"/>
    </source>
</evidence>
<feature type="signal peptide" evidence="10">
    <location>
        <begin position="1"/>
        <end position="18"/>
    </location>
</feature>